<dbReference type="GO" id="GO:0005840">
    <property type="term" value="C:ribosome"/>
    <property type="evidence" value="ECO:0007669"/>
    <property type="project" value="UniProtKB-KW"/>
</dbReference>
<proteinExistence type="evidence at transcript level"/>
<keyword evidence="1" id="KW-0687">Ribonucleoprotein</keyword>
<keyword evidence="1" id="KW-0689">Ribosomal protein</keyword>
<accession>I7GB15</accession>
<keyword evidence="3" id="KW-1185">Reference proteome</keyword>
<dbReference type="Proteomes" id="UP000233100">
    <property type="component" value="Chromosome 16"/>
</dbReference>
<reference evidence="2" key="3">
    <citation type="submission" date="2025-05" db="UniProtKB">
        <authorList>
            <consortium name="Ensembl"/>
        </authorList>
    </citation>
    <scope>IDENTIFICATION</scope>
</reference>
<name>I7GB15_MACFA</name>
<dbReference type="Ensembl" id="ENSMFAT00000100153.1">
    <property type="protein sequence ID" value="ENSMFAP00000056336.1"/>
    <property type="gene ID" value="ENSMFAG00000059106.1"/>
</dbReference>
<sequence length="66" mass="7872">MEELLNNLIISIKNKLESVNILSLLRKTLNLNFKSCYCFMRYLGLKCYNYNLHLLKDKIFTKQSLI</sequence>
<protein>
    <submittedName>
        <fullName evidence="1">Macaca fascicularis brain cDNA clone: QtrA-17627, similar to human similar to 60S ribosomal protein L23a (LOC400725), mRNA, RefSeq: XM_375669.1</fullName>
    </submittedName>
</protein>
<dbReference type="AlphaFoldDB" id="I7GB15"/>
<evidence type="ECO:0000313" key="1">
    <source>
        <dbReference type="EMBL" id="BAE88884.1"/>
    </source>
</evidence>
<dbReference type="EMBL" id="AB171821">
    <property type="protein sequence ID" value="BAE88884.1"/>
    <property type="molecule type" value="mRNA"/>
</dbReference>
<organism evidence="1">
    <name type="scientific">Macaca fascicularis</name>
    <name type="common">Crab-eating macaque</name>
    <name type="synonym">Cynomolgus monkey</name>
    <dbReference type="NCBI Taxonomy" id="9541"/>
    <lineage>
        <taxon>Eukaryota</taxon>
        <taxon>Metazoa</taxon>
        <taxon>Chordata</taxon>
        <taxon>Craniata</taxon>
        <taxon>Vertebrata</taxon>
        <taxon>Euteleostomi</taxon>
        <taxon>Mammalia</taxon>
        <taxon>Eutheria</taxon>
        <taxon>Euarchontoglires</taxon>
        <taxon>Primates</taxon>
        <taxon>Haplorrhini</taxon>
        <taxon>Catarrhini</taxon>
        <taxon>Cercopithecidae</taxon>
        <taxon>Cercopithecinae</taxon>
        <taxon>Macaca</taxon>
    </lineage>
</organism>
<evidence type="ECO:0000313" key="2">
    <source>
        <dbReference type="Ensembl" id="ENSMFAP00000056336.1"/>
    </source>
</evidence>
<reference evidence="2 3" key="2">
    <citation type="submission" date="2013-03" db="EMBL/GenBank/DDBJ databases">
        <authorList>
            <person name="Warren W."/>
            <person name="Wilson R.K."/>
        </authorList>
    </citation>
    <scope>NUCLEOTIDE SEQUENCE</scope>
</reference>
<evidence type="ECO:0000313" key="3">
    <source>
        <dbReference type="Proteomes" id="UP000233100"/>
    </source>
</evidence>
<reference evidence="1" key="1">
    <citation type="journal article" date="2007" name="PLoS Biol.">
        <title>Rate of evolution in brain-expressed genes in humans and other primates.</title>
        <authorList>
            <person name="Wang H.-Y."/>
            <person name="Chien H.-C."/>
            <person name="Osada N."/>
            <person name="Hashimoto K."/>
            <person name="Sugano S."/>
            <person name="Gojobori T."/>
            <person name="Chou C.-K."/>
            <person name="Tsai S.-F."/>
            <person name="Wu C.-I."/>
            <person name="Shen C.-K.J."/>
        </authorList>
    </citation>
    <scope>NUCLEOTIDE SEQUENCE</scope>
</reference>